<dbReference type="Proteomes" id="UP001221898">
    <property type="component" value="Unassembled WGS sequence"/>
</dbReference>
<dbReference type="EMBL" id="JAINUG010000023">
    <property type="protein sequence ID" value="KAJ8411183.1"/>
    <property type="molecule type" value="Genomic_DNA"/>
</dbReference>
<name>A0AAD7SZF6_9TELE</name>
<reference evidence="2" key="1">
    <citation type="journal article" date="2023" name="Science">
        <title>Genome structures resolve the early diversification of teleost fishes.</title>
        <authorList>
            <person name="Parey E."/>
            <person name="Louis A."/>
            <person name="Montfort J."/>
            <person name="Bouchez O."/>
            <person name="Roques C."/>
            <person name="Iampietro C."/>
            <person name="Lluch J."/>
            <person name="Castinel A."/>
            <person name="Donnadieu C."/>
            <person name="Desvignes T."/>
            <person name="Floi Bucao C."/>
            <person name="Jouanno E."/>
            <person name="Wen M."/>
            <person name="Mejri S."/>
            <person name="Dirks R."/>
            <person name="Jansen H."/>
            <person name="Henkel C."/>
            <person name="Chen W.J."/>
            <person name="Zahm M."/>
            <person name="Cabau C."/>
            <person name="Klopp C."/>
            <person name="Thompson A.W."/>
            <person name="Robinson-Rechavi M."/>
            <person name="Braasch I."/>
            <person name="Lecointre G."/>
            <person name="Bobe J."/>
            <person name="Postlethwait J.H."/>
            <person name="Berthelot C."/>
            <person name="Roest Crollius H."/>
            <person name="Guiguen Y."/>
        </authorList>
    </citation>
    <scope>NUCLEOTIDE SEQUENCE</scope>
    <source>
        <strain evidence="2">NC1722</strain>
    </source>
</reference>
<comment type="caution">
    <text evidence="2">The sequence shown here is derived from an EMBL/GenBank/DDBJ whole genome shotgun (WGS) entry which is preliminary data.</text>
</comment>
<gene>
    <name evidence="2" type="ORF">AAFF_G00171890</name>
</gene>
<feature type="region of interest" description="Disordered" evidence="1">
    <location>
        <begin position="1"/>
        <end position="40"/>
    </location>
</feature>
<keyword evidence="3" id="KW-1185">Reference proteome</keyword>
<accession>A0AAD7SZF6</accession>
<evidence type="ECO:0000313" key="3">
    <source>
        <dbReference type="Proteomes" id="UP001221898"/>
    </source>
</evidence>
<evidence type="ECO:0000313" key="2">
    <source>
        <dbReference type="EMBL" id="KAJ8411183.1"/>
    </source>
</evidence>
<feature type="region of interest" description="Disordered" evidence="1">
    <location>
        <begin position="71"/>
        <end position="143"/>
    </location>
</feature>
<evidence type="ECO:0000256" key="1">
    <source>
        <dbReference type="SAM" id="MobiDB-lite"/>
    </source>
</evidence>
<organism evidence="2 3">
    <name type="scientific">Aldrovandia affinis</name>
    <dbReference type="NCBI Taxonomy" id="143900"/>
    <lineage>
        <taxon>Eukaryota</taxon>
        <taxon>Metazoa</taxon>
        <taxon>Chordata</taxon>
        <taxon>Craniata</taxon>
        <taxon>Vertebrata</taxon>
        <taxon>Euteleostomi</taxon>
        <taxon>Actinopterygii</taxon>
        <taxon>Neopterygii</taxon>
        <taxon>Teleostei</taxon>
        <taxon>Notacanthiformes</taxon>
        <taxon>Halosauridae</taxon>
        <taxon>Aldrovandia</taxon>
    </lineage>
</organism>
<dbReference type="AlphaFoldDB" id="A0AAD7SZF6"/>
<protein>
    <submittedName>
        <fullName evidence="2">Uncharacterized protein</fullName>
    </submittedName>
</protein>
<proteinExistence type="predicted"/>
<sequence length="143" mass="15256">MTAGDPHNGSHCTPGPVAEFSRPFAFRPRPAQTGLSKAQTNERANVCGYASRALQALTNEDNKKAAMAEAQLTTGERRGPWGDVFGPFRSKRKEENTSETNFPPASRLLAPSPWGPGASSQETAASPKGISLKPSSPSSIRYL</sequence>
<feature type="compositionally biased region" description="Polar residues" evidence="1">
    <location>
        <begin position="133"/>
        <end position="143"/>
    </location>
</feature>